<evidence type="ECO:0000313" key="4">
    <source>
        <dbReference type="Proteomes" id="UP001221757"/>
    </source>
</evidence>
<dbReference type="InterPro" id="IPR040233">
    <property type="entry name" value="CCD97-like_C"/>
</dbReference>
<dbReference type="EMBL" id="JARKIE010000103">
    <property type="protein sequence ID" value="KAJ7684008.1"/>
    <property type="molecule type" value="Genomic_DNA"/>
</dbReference>
<keyword evidence="4" id="KW-1185">Reference proteome</keyword>
<organism evidence="3 4">
    <name type="scientific">Mycena rosella</name>
    <name type="common">Pink bonnet</name>
    <name type="synonym">Agaricus rosellus</name>
    <dbReference type="NCBI Taxonomy" id="1033263"/>
    <lineage>
        <taxon>Eukaryota</taxon>
        <taxon>Fungi</taxon>
        <taxon>Dikarya</taxon>
        <taxon>Basidiomycota</taxon>
        <taxon>Agaricomycotina</taxon>
        <taxon>Agaricomycetes</taxon>
        <taxon>Agaricomycetidae</taxon>
        <taxon>Agaricales</taxon>
        <taxon>Marasmiineae</taxon>
        <taxon>Mycenaceae</taxon>
        <taxon>Mycena</taxon>
    </lineage>
</organism>
<dbReference type="AlphaFoldDB" id="A0AAD7D8N4"/>
<sequence length="228" mass="26827">MNFDPTPIRSYLALDADSQPDPKTEPIQFLTLNLRSLPPHLLLTMGKPLTTPRERSRISTIRNRRLKYANARPSELQFSAARSTWPLLYDGQARRGQQEGDDEKDWVAKDFLQGLTKHVGKLGTLLGGYEEEREAERFRALRRERVEPEFIPEEESDSEEEEDRDHGRVEQMTDEETQASFERLVKERFIYGLLDEIDYEKVDFDETLDVDDDREAEERWFDDEDENE</sequence>
<protein>
    <recommendedName>
        <fullName evidence="2">CCD97-like C-terminal domain-containing protein</fullName>
    </recommendedName>
</protein>
<dbReference type="Pfam" id="PF09747">
    <property type="entry name" value="CCD97-like_C"/>
    <property type="match status" value="1"/>
</dbReference>
<reference evidence="3" key="1">
    <citation type="submission" date="2023-03" db="EMBL/GenBank/DDBJ databases">
        <title>Massive genome expansion in bonnet fungi (Mycena s.s.) driven by repeated elements and novel gene families across ecological guilds.</title>
        <authorList>
            <consortium name="Lawrence Berkeley National Laboratory"/>
            <person name="Harder C.B."/>
            <person name="Miyauchi S."/>
            <person name="Viragh M."/>
            <person name="Kuo A."/>
            <person name="Thoen E."/>
            <person name="Andreopoulos B."/>
            <person name="Lu D."/>
            <person name="Skrede I."/>
            <person name="Drula E."/>
            <person name="Henrissat B."/>
            <person name="Morin E."/>
            <person name="Kohler A."/>
            <person name="Barry K."/>
            <person name="LaButti K."/>
            <person name="Morin E."/>
            <person name="Salamov A."/>
            <person name="Lipzen A."/>
            <person name="Mereny Z."/>
            <person name="Hegedus B."/>
            <person name="Baldrian P."/>
            <person name="Stursova M."/>
            <person name="Weitz H."/>
            <person name="Taylor A."/>
            <person name="Grigoriev I.V."/>
            <person name="Nagy L.G."/>
            <person name="Martin F."/>
            <person name="Kauserud H."/>
        </authorList>
    </citation>
    <scope>NUCLEOTIDE SEQUENCE</scope>
    <source>
        <strain evidence="3">CBHHK067</strain>
    </source>
</reference>
<gene>
    <name evidence="3" type="ORF">B0H17DRAFT_985574</name>
</gene>
<feature type="region of interest" description="Disordered" evidence="1">
    <location>
        <begin position="205"/>
        <end position="228"/>
    </location>
</feature>
<feature type="region of interest" description="Disordered" evidence="1">
    <location>
        <begin position="148"/>
        <end position="180"/>
    </location>
</feature>
<feature type="domain" description="CCD97-like C-terminal" evidence="2">
    <location>
        <begin position="145"/>
        <end position="224"/>
    </location>
</feature>
<evidence type="ECO:0000259" key="2">
    <source>
        <dbReference type="Pfam" id="PF09747"/>
    </source>
</evidence>
<evidence type="ECO:0000256" key="1">
    <source>
        <dbReference type="SAM" id="MobiDB-lite"/>
    </source>
</evidence>
<accession>A0AAD7D8N4</accession>
<comment type="caution">
    <text evidence="3">The sequence shown here is derived from an EMBL/GenBank/DDBJ whole genome shotgun (WGS) entry which is preliminary data.</text>
</comment>
<proteinExistence type="predicted"/>
<dbReference type="Proteomes" id="UP001221757">
    <property type="component" value="Unassembled WGS sequence"/>
</dbReference>
<evidence type="ECO:0000313" key="3">
    <source>
        <dbReference type="EMBL" id="KAJ7684008.1"/>
    </source>
</evidence>
<feature type="compositionally biased region" description="Acidic residues" evidence="1">
    <location>
        <begin position="150"/>
        <end position="163"/>
    </location>
</feature>
<name>A0AAD7D8N4_MYCRO</name>